<dbReference type="PANTHER" id="PTHR37017:SF11">
    <property type="entry name" value="ESTERASE_LIPASE_THIOESTERASE DOMAIN-CONTAINING PROTEIN"/>
    <property type="match status" value="1"/>
</dbReference>
<dbReference type="InterPro" id="IPR000073">
    <property type="entry name" value="AB_hydrolase_1"/>
</dbReference>
<name>A0ABR4J185_9EURO</name>
<dbReference type="SUPFAM" id="SSF53474">
    <property type="entry name" value="alpha/beta-Hydrolases"/>
    <property type="match status" value="1"/>
</dbReference>
<dbReference type="PANTHER" id="PTHR37017">
    <property type="entry name" value="AB HYDROLASE-1 DOMAIN-CONTAINING PROTEIN-RELATED"/>
    <property type="match status" value="1"/>
</dbReference>
<evidence type="ECO:0000313" key="3">
    <source>
        <dbReference type="Proteomes" id="UP001610335"/>
    </source>
</evidence>
<proteinExistence type="predicted"/>
<gene>
    <name evidence="2" type="ORF">BDW59DRAFT_168862</name>
</gene>
<keyword evidence="3" id="KW-1185">Reference proteome</keyword>
<reference evidence="2 3" key="1">
    <citation type="submission" date="2024-07" db="EMBL/GenBank/DDBJ databases">
        <title>Section-level genome sequencing and comparative genomics of Aspergillus sections Usti and Cavernicolus.</title>
        <authorList>
            <consortium name="Lawrence Berkeley National Laboratory"/>
            <person name="Nybo J.L."/>
            <person name="Vesth T.C."/>
            <person name="Theobald S."/>
            <person name="Frisvad J.C."/>
            <person name="Larsen T.O."/>
            <person name="Kjaerboelling I."/>
            <person name="Rothschild-Mancinelli K."/>
            <person name="Lyhne E.K."/>
            <person name="Kogle M.E."/>
            <person name="Barry K."/>
            <person name="Clum A."/>
            <person name="Na H."/>
            <person name="Ledsgaard L."/>
            <person name="Lin J."/>
            <person name="Lipzen A."/>
            <person name="Kuo A."/>
            <person name="Riley R."/>
            <person name="Mondo S."/>
            <person name="LaButti K."/>
            <person name="Haridas S."/>
            <person name="Pangalinan J."/>
            <person name="Salamov A.A."/>
            <person name="Simmons B.A."/>
            <person name="Magnuson J.K."/>
            <person name="Chen J."/>
            <person name="Drula E."/>
            <person name="Henrissat B."/>
            <person name="Wiebenga A."/>
            <person name="Lubbers R.J."/>
            <person name="Gomes A.C."/>
            <person name="Makela M.R."/>
            <person name="Stajich J."/>
            <person name="Grigoriev I.V."/>
            <person name="Mortensen U.H."/>
            <person name="De vries R.P."/>
            <person name="Baker S.E."/>
            <person name="Andersen M.R."/>
        </authorList>
    </citation>
    <scope>NUCLEOTIDE SEQUENCE [LARGE SCALE GENOMIC DNA]</scope>
    <source>
        <strain evidence="2 3">CBS 600.67</strain>
    </source>
</reference>
<dbReference type="Gene3D" id="3.40.50.1820">
    <property type="entry name" value="alpha/beta hydrolase"/>
    <property type="match status" value="1"/>
</dbReference>
<dbReference type="InterPro" id="IPR029058">
    <property type="entry name" value="AB_hydrolase_fold"/>
</dbReference>
<sequence>MQKPIIFVIPGAYHRPFHYRKIVDPLRAQGYEVICLDHVVCGDDVDPEATFFDDAANIQEKLIPLLDEGRKAIIVSHSYGSLPTTAVVEGQTMAERSGRGLKGGIVGVINIAGFTFPVRNKNIMGEDNDIPLSPFQLIKDGIVYLEEGGKPLIFTDLSPEQMDIEWNTMFKKQSLKSFHTFPRYIESEYRCSKTYILCEKDETVPPPFQEQMAGSGGFDIVRLESGHSPHLSVPEDVVAVVTKVAETSG</sequence>
<evidence type="ECO:0000313" key="2">
    <source>
        <dbReference type="EMBL" id="KAL2833798.1"/>
    </source>
</evidence>
<dbReference type="Proteomes" id="UP001610335">
    <property type="component" value="Unassembled WGS sequence"/>
</dbReference>
<dbReference type="EMBL" id="JBFXLS010000003">
    <property type="protein sequence ID" value="KAL2833798.1"/>
    <property type="molecule type" value="Genomic_DNA"/>
</dbReference>
<feature type="domain" description="AB hydrolase-1" evidence="1">
    <location>
        <begin position="6"/>
        <end position="239"/>
    </location>
</feature>
<keyword evidence="2" id="KW-0378">Hydrolase</keyword>
<accession>A0ABR4J185</accession>
<comment type="caution">
    <text evidence="2">The sequence shown here is derived from an EMBL/GenBank/DDBJ whole genome shotgun (WGS) entry which is preliminary data.</text>
</comment>
<evidence type="ECO:0000259" key="1">
    <source>
        <dbReference type="Pfam" id="PF12697"/>
    </source>
</evidence>
<protein>
    <submittedName>
        <fullName evidence="2">Alpha/beta hydrolase fold-1</fullName>
    </submittedName>
</protein>
<dbReference type="InterPro" id="IPR052897">
    <property type="entry name" value="Sec-Metab_Biosynth_Hydrolase"/>
</dbReference>
<dbReference type="Pfam" id="PF12697">
    <property type="entry name" value="Abhydrolase_6"/>
    <property type="match status" value="1"/>
</dbReference>
<dbReference type="GO" id="GO:0016787">
    <property type="term" value="F:hydrolase activity"/>
    <property type="evidence" value="ECO:0007669"/>
    <property type="project" value="UniProtKB-KW"/>
</dbReference>
<organism evidence="2 3">
    <name type="scientific">Aspergillus cavernicola</name>
    <dbReference type="NCBI Taxonomy" id="176166"/>
    <lineage>
        <taxon>Eukaryota</taxon>
        <taxon>Fungi</taxon>
        <taxon>Dikarya</taxon>
        <taxon>Ascomycota</taxon>
        <taxon>Pezizomycotina</taxon>
        <taxon>Eurotiomycetes</taxon>
        <taxon>Eurotiomycetidae</taxon>
        <taxon>Eurotiales</taxon>
        <taxon>Aspergillaceae</taxon>
        <taxon>Aspergillus</taxon>
        <taxon>Aspergillus subgen. Nidulantes</taxon>
    </lineage>
</organism>